<organism evidence="9 10">
    <name type="scientific">Mesosutterella multiformis</name>
    <dbReference type="NCBI Taxonomy" id="2259133"/>
    <lineage>
        <taxon>Bacteria</taxon>
        <taxon>Pseudomonadati</taxon>
        <taxon>Pseudomonadota</taxon>
        <taxon>Betaproteobacteria</taxon>
        <taxon>Burkholderiales</taxon>
        <taxon>Sutterellaceae</taxon>
        <taxon>Mesosutterella</taxon>
    </lineage>
</organism>
<dbReference type="PANTHER" id="PTHR11040">
    <property type="entry name" value="ZINC/IRON TRANSPORTER"/>
    <property type="match status" value="1"/>
</dbReference>
<dbReference type="AlphaFoldDB" id="A0A388SEX7"/>
<evidence type="ECO:0000256" key="8">
    <source>
        <dbReference type="SAM" id="Phobius"/>
    </source>
</evidence>
<evidence type="ECO:0000256" key="2">
    <source>
        <dbReference type="ARBA" id="ARBA00006939"/>
    </source>
</evidence>
<dbReference type="RefSeq" id="WP_174703616.1">
    <property type="nucleotide sequence ID" value="NZ_BGZJ01000001.1"/>
</dbReference>
<evidence type="ECO:0000313" key="9">
    <source>
        <dbReference type="EMBL" id="GBO93981.1"/>
    </source>
</evidence>
<gene>
    <name evidence="9" type="ORF">MESMUL_13350</name>
</gene>
<keyword evidence="10" id="KW-1185">Reference proteome</keyword>
<keyword evidence="4 8" id="KW-0812">Transmembrane</keyword>
<evidence type="ECO:0000313" key="10">
    <source>
        <dbReference type="Proteomes" id="UP000266091"/>
    </source>
</evidence>
<dbReference type="Pfam" id="PF02535">
    <property type="entry name" value="Zip"/>
    <property type="match status" value="1"/>
</dbReference>
<feature type="transmembrane region" description="Helical" evidence="8">
    <location>
        <begin position="246"/>
        <end position="264"/>
    </location>
</feature>
<feature type="transmembrane region" description="Helical" evidence="8">
    <location>
        <begin position="216"/>
        <end position="234"/>
    </location>
</feature>
<proteinExistence type="inferred from homology"/>
<evidence type="ECO:0000256" key="3">
    <source>
        <dbReference type="ARBA" id="ARBA00022475"/>
    </source>
</evidence>
<feature type="transmembrane region" description="Helical" evidence="8">
    <location>
        <begin position="73"/>
        <end position="91"/>
    </location>
</feature>
<accession>A0A401LN80</accession>
<sequence length="265" mass="27442">MSDFSLVLQMAALGTGFCFLMTTLGAASVLFTGKESSPAFQRISLGFAAGIMVAASVWSLLIPSLEASSKDAIPWLPATGGFVLGIAFLLLMDKTIPHWHPAEDSPEGPKSNHSRTELLVAAVTLHNIPEGMSVGLAFAMAAITGEASTLSAAGALALGIGIQNIPEGAAVALPLKDAGQSRVKAFIGGSLSGIVEPIFGILVVFAASFIQPYMPWLLGFAAGAMMFVVVEELIPAAHLDSKRHDSTLAVMAGFLLMMVLDTSLG</sequence>
<evidence type="ECO:0000256" key="5">
    <source>
        <dbReference type="ARBA" id="ARBA00022833"/>
    </source>
</evidence>
<comment type="similarity">
    <text evidence="2">Belongs to the ZIP transporter (TC 2.A.5) family.</text>
</comment>
<dbReference type="EMBL" id="BGZJ01000001">
    <property type="protein sequence ID" value="GBO93981.1"/>
    <property type="molecule type" value="Genomic_DNA"/>
</dbReference>
<feature type="transmembrane region" description="Helical" evidence="8">
    <location>
        <begin position="43"/>
        <end position="61"/>
    </location>
</feature>
<dbReference type="PANTHER" id="PTHR11040:SF211">
    <property type="entry name" value="ZINC TRANSPORTER ZIP11"/>
    <property type="match status" value="1"/>
</dbReference>
<reference evidence="9 10" key="1">
    <citation type="journal article" date="2018" name="Int. J. Syst. Evol. Microbiol.">
        <title>Mesosutterella multiformis gen. nov., sp. nov., a member of the family Sutterellaceae and Sutterella megalosphaeroides sp. nov., isolated from human faeces.</title>
        <authorList>
            <person name="Sakamoto M."/>
            <person name="Ikeyama N."/>
            <person name="Kunihiro T."/>
            <person name="Iino T."/>
            <person name="Yuki M."/>
            <person name="Ohkuma M."/>
        </authorList>
    </citation>
    <scope>NUCLEOTIDE SEQUENCE [LARGE SCALE GENOMIC DNA]</scope>
    <source>
        <strain evidence="9 10">4NBBH2</strain>
    </source>
</reference>
<evidence type="ECO:0000256" key="6">
    <source>
        <dbReference type="ARBA" id="ARBA00022989"/>
    </source>
</evidence>
<comment type="subcellular location">
    <subcellularLocation>
        <location evidence="1">Cell membrane</location>
        <topology evidence="1">Multi-pass membrane protein</topology>
    </subcellularLocation>
</comment>
<protein>
    <submittedName>
        <fullName evidence="9">ZIP family metal transporter</fullName>
    </submittedName>
</protein>
<accession>A0A388SEX7</accession>
<feature type="transmembrane region" description="Helical" evidence="8">
    <location>
        <begin position="185"/>
        <end position="210"/>
    </location>
</feature>
<keyword evidence="7 8" id="KW-0472">Membrane</keyword>
<keyword evidence="3" id="KW-1003">Cell membrane</keyword>
<feature type="transmembrane region" description="Helical" evidence="8">
    <location>
        <begin position="6"/>
        <end position="31"/>
    </location>
</feature>
<dbReference type="GO" id="GO:0005886">
    <property type="term" value="C:plasma membrane"/>
    <property type="evidence" value="ECO:0007669"/>
    <property type="project" value="UniProtKB-SubCell"/>
</dbReference>
<dbReference type="Proteomes" id="UP000266091">
    <property type="component" value="Unassembled WGS sequence"/>
</dbReference>
<keyword evidence="6 8" id="KW-1133">Transmembrane helix</keyword>
<dbReference type="GO" id="GO:0005385">
    <property type="term" value="F:zinc ion transmembrane transporter activity"/>
    <property type="evidence" value="ECO:0007669"/>
    <property type="project" value="TreeGrafter"/>
</dbReference>
<evidence type="ECO:0000256" key="7">
    <source>
        <dbReference type="ARBA" id="ARBA00023136"/>
    </source>
</evidence>
<comment type="caution">
    <text evidence="9">The sequence shown here is derived from an EMBL/GenBank/DDBJ whole genome shotgun (WGS) entry which is preliminary data.</text>
</comment>
<evidence type="ECO:0000256" key="1">
    <source>
        <dbReference type="ARBA" id="ARBA00004651"/>
    </source>
</evidence>
<keyword evidence="5" id="KW-0862">Zinc</keyword>
<evidence type="ECO:0000256" key="4">
    <source>
        <dbReference type="ARBA" id="ARBA00022692"/>
    </source>
</evidence>
<name>A0A388SEX7_9BURK</name>
<dbReference type="InterPro" id="IPR003689">
    <property type="entry name" value="ZIP"/>
</dbReference>